<dbReference type="OrthoDB" id="9803927at2"/>
<keyword evidence="3" id="KW-0732">Signal</keyword>
<name>A0A1M6CAM1_9BACT</name>
<dbReference type="InterPro" id="IPR036907">
    <property type="entry name" value="5'-Nucleotdase_C_sf"/>
</dbReference>
<dbReference type="InterPro" id="IPR008334">
    <property type="entry name" value="5'-Nucleotdase_C"/>
</dbReference>
<dbReference type="RefSeq" id="WP_083610682.1">
    <property type="nucleotide sequence ID" value="NZ_FQZU01000001.1"/>
</dbReference>
<dbReference type="PRINTS" id="PR01607">
    <property type="entry name" value="APYRASEFAMLY"/>
</dbReference>
<reference evidence="10" key="1">
    <citation type="submission" date="2016-11" db="EMBL/GenBank/DDBJ databases">
        <authorList>
            <person name="Varghese N."/>
            <person name="Submissions S."/>
        </authorList>
    </citation>
    <scope>NUCLEOTIDE SEQUENCE [LARGE SCALE GENOMIC DNA]</scope>
    <source>
        <strain evidence="10">DSM 16219</strain>
    </source>
</reference>
<dbReference type="SUPFAM" id="SSF55816">
    <property type="entry name" value="5'-nucleotidase (syn. UDP-sugar hydrolase), C-terminal domain"/>
    <property type="match status" value="1"/>
</dbReference>
<sequence>MKTIKRLTVLMILIPVLFWTGCLYNENAATPQAAPETAFKIRLMHVNDVHSHLEEIPASLILDGEKTYLALGGMGRLAYKVKEVRAEYPQTLLLCAGDAVQGTLYFPTYNGKAEADFMNHLGFDAMVLGNHEFDKGDAFVREFANELNFPVLAANMAMKTPGAGVFKPYSIINVGGEKVAVIGLITPETATISNAGPNVTFFDEIDRAKKITALLEEKGVNKIIVLSHLGYGRDMALAKAVPGIDVIVGGHTHTLLGDLSSLGMQPKGPYPTIVMNPEKEPVYIVQAWEWAKGLGILDVEFDREGEVVQCGGRFTLLAGDEFQRKNAFGKKAPVSSEIKQAITAAIQNNPEIEAIPNDPEAMVLLAKYSKGVEAYRHQVVAKVGRDLLHVRIPGSAHPGTGEILKQGSMIAPVIAQSMLYKCRIVGQNVQLSIQNAGGVRTDVQAGPLTVADVYNLLPFGNTVFVLDLSGEEIRRALEEAVDQALDPVKPNAGGFPYLAGGRFDVARDNAPGRRVFDLEYMNDAGKWSAIKDGETYKVAVNGFMAHGGDGYSILSKSKEERLDTGFVDAEVFMEYAKTRRVLQPIPYACVEMK</sequence>
<dbReference type="Pfam" id="PF00149">
    <property type="entry name" value="Metallophos"/>
    <property type="match status" value="1"/>
</dbReference>
<keyword evidence="10" id="KW-1185">Reference proteome</keyword>
<dbReference type="Pfam" id="PF02872">
    <property type="entry name" value="5_nucleotid_C"/>
    <property type="match status" value="1"/>
</dbReference>
<evidence type="ECO:0000313" key="10">
    <source>
        <dbReference type="Proteomes" id="UP000183994"/>
    </source>
</evidence>
<evidence type="ECO:0000256" key="1">
    <source>
        <dbReference type="ARBA" id="ARBA00006654"/>
    </source>
</evidence>
<dbReference type="GO" id="GO:0009166">
    <property type="term" value="P:nucleotide catabolic process"/>
    <property type="evidence" value="ECO:0007669"/>
    <property type="project" value="InterPro"/>
</dbReference>
<evidence type="ECO:0000256" key="2">
    <source>
        <dbReference type="ARBA" id="ARBA00022723"/>
    </source>
</evidence>
<dbReference type="GO" id="GO:0008253">
    <property type="term" value="F:5'-nucleotidase activity"/>
    <property type="evidence" value="ECO:0007669"/>
    <property type="project" value="TreeGrafter"/>
</dbReference>
<organism evidence="9 10">
    <name type="scientific">Desulfatibacillum alkenivorans DSM 16219</name>
    <dbReference type="NCBI Taxonomy" id="1121393"/>
    <lineage>
        <taxon>Bacteria</taxon>
        <taxon>Pseudomonadati</taxon>
        <taxon>Thermodesulfobacteriota</taxon>
        <taxon>Desulfobacteria</taxon>
        <taxon>Desulfobacterales</taxon>
        <taxon>Desulfatibacillaceae</taxon>
        <taxon>Desulfatibacillum</taxon>
    </lineage>
</organism>
<dbReference type="GO" id="GO:0000166">
    <property type="term" value="F:nucleotide binding"/>
    <property type="evidence" value="ECO:0007669"/>
    <property type="project" value="UniProtKB-KW"/>
</dbReference>
<keyword evidence="2" id="KW-0479">Metal-binding</keyword>
<feature type="domain" description="5'-Nucleotidase C-terminal" evidence="8">
    <location>
        <begin position="406"/>
        <end position="555"/>
    </location>
</feature>
<evidence type="ECO:0000259" key="7">
    <source>
        <dbReference type="Pfam" id="PF00149"/>
    </source>
</evidence>
<evidence type="ECO:0000313" key="9">
    <source>
        <dbReference type="EMBL" id="SHI58080.1"/>
    </source>
</evidence>
<dbReference type="CDD" id="cd07409">
    <property type="entry name" value="MPP_CD73_N"/>
    <property type="match status" value="1"/>
</dbReference>
<dbReference type="Gene3D" id="3.60.21.10">
    <property type="match status" value="1"/>
</dbReference>
<gene>
    <name evidence="9" type="ORF">SAMN02745216_00195</name>
</gene>
<dbReference type="PROSITE" id="PS00786">
    <property type="entry name" value="5_NUCLEOTIDASE_2"/>
    <property type="match status" value="1"/>
</dbReference>
<feature type="domain" description="Calcineurin-like phosphoesterase" evidence="7">
    <location>
        <begin position="41"/>
        <end position="254"/>
    </location>
</feature>
<dbReference type="GO" id="GO:0008768">
    <property type="term" value="F:UDP-sugar diphosphatase activity"/>
    <property type="evidence" value="ECO:0007669"/>
    <property type="project" value="TreeGrafter"/>
</dbReference>
<dbReference type="Gene3D" id="3.90.780.10">
    <property type="entry name" value="5'-Nucleotidase, C-terminal domain"/>
    <property type="match status" value="1"/>
</dbReference>
<dbReference type="PROSITE" id="PS51257">
    <property type="entry name" value="PROKAR_LIPOPROTEIN"/>
    <property type="match status" value="1"/>
</dbReference>
<dbReference type="InterPro" id="IPR006146">
    <property type="entry name" value="5'-Nucleotdase_CS"/>
</dbReference>
<dbReference type="STRING" id="1121393.SAMN02745216_00195"/>
<dbReference type="PANTHER" id="PTHR11575">
    <property type="entry name" value="5'-NUCLEOTIDASE-RELATED"/>
    <property type="match status" value="1"/>
</dbReference>
<dbReference type="SUPFAM" id="SSF56300">
    <property type="entry name" value="Metallo-dependent phosphatases"/>
    <property type="match status" value="1"/>
</dbReference>
<dbReference type="GO" id="GO:0046872">
    <property type="term" value="F:metal ion binding"/>
    <property type="evidence" value="ECO:0007669"/>
    <property type="project" value="UniProtKB-KW"/>
</dbReference>
<comment type="similarity">
    <text evidence="1 6">Belongs to the 5'-nucleotidase family.</text>
</comment>
<dbReference type="AlphaFoldDB" id="A0A1M6CAM1"/>
<evidence type="ECO:0000256" key="4">
    <source>
        <dbReference type="ARBA" id="ARBA00022741"/>
    </source>
</evidence>
<accession>A0A1M6CAM1</accession>
<evidence type="ECO:0000259" key="8">
    <source>
        <dbReference type="Pfam" id="PF02872"/>
    </source>
</evidence>
<dbReference type="EMBL" id="FQZU01000001">
    <property type="protein sequence ID" value="SHI58080.1"/>
    <property type="molecule type" value="Genomic_DNA"/>
</dbReference>
<dbReference type="InterPro" id="IPR004843">
    <property type="entry name" value="Calcineurin-like_PHP"/>
</dbReference>
<proteinExistence type="inferred from homology"/>
<dbReference type="InterPro" id="IPR006179">
    <property type="entry name" value="5_nucleotidase/apyrase"/>
</dbReference>
<evidence type="ECO:0000256" key="5">
    <source>
        <dbReference type="ARBA" id="ARBA00022801"/>
    </source>
</evidence>
<dbReference type="Proteomes" id="UP000183994">
    <property type="component" value="Unassembled WGS sequence"/>
</dbReference>
<dbReference type="FunFam" id="3.60.21.10:FF:000020">
    <property type="entry name" value="NT5E isoform 4"/>
    <property type="match status" value="1"/>
</dbReference>
<protein>
    <submittedName>
        <fullName evidence="9">5'-nucleotidase</fullName>
    </submittedName>
</protein>
<evidence type="ECO:0000256" key="3">
    <source>
        <dbReference type="ARBA" id="ARBA00022729"/>
    </source>
</evidence>
<dbReference type="InterPro" id="IPR029052">
    <property type="entry name" value="Metallo-depent_PP-like"/>
</dbReference>
<dbReference type="GO" id="GO:0030288">
    <property type="term" value="C:outer membrane-bounded periplasmic space"/>
    <property type="evidence" value="ECO:0007669"/>
    <property type="project" value="TreeGrafter"/>
</dbReference>
<keyword evidence="5 6" id="KW-0378">Hydrolase</keyword>
<dbReference type="PANTHER" id="PTHR11575:SF24">
    <property type="entry name" value="5'-NUCLEOTIDASE"/>
    <property type="match status" value="1"/>
</dbReference>
<evidence type="ECO:0000256" key="6">
    <source>
        <dbReference type="RuleBase" id="RU362119"/>
    </source>
</evidence>
<keyword evidence="4 6" id="KW-0547">Nucleotide-binding</keyword>